<gene>
    <name evidence="4" type="ORF">Agabi119p4_8748</name>
</gene>
<organism evidence="4 5">
    <name type="scientific">Agaricus bisporus var. burnettii</name>
    <dbReference type="NCBI Taxonomy" id="192524"/>
    <lineage>
        <taxon>Eukaryota</taxon>
        <taxon>Fungi</taxon>
        <taxon>Dikarya</taxon>
        <taxon>Basidiomycota</taxon>
        <taxon>Agaricomycotina</taxon>
        <taxon>Agaricomycetes</taxon>
        <taxon>Agaricomycetidae</taxon>
        <taxon>Agaricales</taxon>
        <taxon>Agaricineae</taxon>
        <taxon>Agaricaceae</taxon>
        <taxon>Agaricus</taxon>
    </lineage>
</organism>
<feature type="region of interest" description="Disordered" evidence="1">
    <location>
        <begin position="859"/>
        <end position="882"/>
    </location>
</feature>
<sequence length="1020" mass="115292">MTESPAAIAHEAKSTHQSLKELLNSRELFDRDVDIQRKNLRRLYLNLLLVHPYAKESKDVENHLWMQTSYLFISSYKSSIAKLDKEVLANARQQQQQQQVHQRTRHADEPQPQPPDSTRAQTQGPQYANPRGEVEYRKRIQRFRQFLAEEEKFWTLLVQRMYRTFGLTEAQPALVELGLFSESQDGTVETSHPNSETGDTTHPNRGRFQNGRNHFQFPPENPDSNAFLPRPEDRGGRLTIFSKALVCLGDIARYRELYNDSNGRPRAGHESMTSSRRKNRRGQEVVPRARNYDKAQRCYEQARALVPNEGNPWHQLAILSTYQKDTFSSVIKHYRALCVQLPYDTAMDNLNLLLTRTLNTWKRRSRSEREKVLENGSPSHVVFETFRERIIALHALWRIGAENGIERMDSISCKLDQLVQHDFNLLVSQRHLLPDVISQVIVLSESAFCINRMIRPKADRQLPASTSVLLDWRIIRHIFDLHSTLLDVGTAELAVPPPSDVNGGETSLALKITAVFRRTLPGLRIASKWIIANHKTILQDPEFVAWKEQEQAKGIQISKESPEKISGYSVQTIKFWDSYIEFIRALMEAFPRKNLPALVSPLDEDLDMRGFLPLKKSMGGDGEQGGLGSVQTRERPHPNAEQLMRIHDLLEDARRISELPHSPVRLVGRTVILNQGMIESVRPRTHPELADIHSELMENTPPTEEDVVKQAIEAHDTGLLDQDFDDEEEIVYMQSSFSPVLPPAQSPVSRPPPVIPTKSLTTPSELAPKSPMNLPKQIHPPPPAPHIPQKTAADLLNDVMSGVKNDPQPSRFKQSIWAASSDEQSLKFAAGSSPKSTYQLPPQYHGDLSPTWTGSHALSSSHVVQSNGTGPLQPGQMLAQPSQLSQLSLTSRLSNQYHHQRVPSLPSSTFQYYSTSNQTGLRDSLPYSHLAQTQQQLPLPKPATIEQLPTSPFLPPQTMNSVFMNNGLNQAHASIPFRSPVTSPGHSRQASYGQARSPQQYYMSRPPVPGQPFTSLPQAW</sequence>
<feature type="compositionally biased region" description="Polar residues" evidence="1">
    <location>
        <begin position="185"/>
        <end position="203"/>
    </location>
</feature>
<evidence type="ECO:0000259" key="2">
    <source>
        <dbReference type="Pfam" id="PF10373"/>
    </source>
</evidence>
<dbReference type="AlphaFoldDB" id="A0A8H7C4Y1"/>
<feature type="region of interest" description="Disordered" evidence="1">
    <location>
        <begin position="617"/>
        <end position="637"/>
    </location>
</feature>
<dbReference type="SUPFAM" id="SSF48452">
    <property type="entry name" value="TPR-like"/>
    <property type="match status" value="1"/>
</dbReference>
<feature type="compositionally biased region" description="Polar residues" evidence="1">
    <location>
        <begin position="116"/>
        <end position="126"/>
    </location>
</feature>
<dbReference type="InterPro" id="IPR011990">
    <property type="entry name" value="TPR-like_helical_dom_sf"/>
</dbReference>
<dbReference type="Proteomes" id="UP000629468">
    <property type="component" value="Unassembled WGS sequence"/>
</dbReference>
<evidence type="ECO:0000313" key="5">
    <source>
        <dbReference type="Proteomes" id="UP000629468"/>
    </source>
</evidence>
<dbReference type="Gene3D" id="1.25.40.10">
    <property type="entry name" value="Tetratricopeptide repeat domain"/>
    <property type="match status" value="1"/>
</dbReference>
<dbReference type="InterPro" id="IPR045153">
    <property type="entry name" value="Est1/Ebs1-like"/>
</dbReference>
<dbReference type="PANTHER" id="PTHR15696">
    <property type="entry name" value="SMG-7 SUPPRESSOR WITH MORPHOLOGICAL EFFECT ON GENITALIA PROTEIN 7"/>
    <property type="match status" value="1"/>
</dbReference>
<dbReference type="Pfam" id="PF10374">
    <property type="entry name" value="EST1"/>
    <property type="match status" value="1"/>
</dbReference>
<evidence type="ECO:0000313" key="4">
    <source>
        <dbReference type="EMBL" id="KAF7762155.1"/>
    </source>
</evidence>
<feature type="compositionally biased region" description="Gly residues" evidence="1">
    <location>
        <begin position="619"/>
        <end position="628"/>
    </location>
</feature>
<feature type="region of interest" description="Disordered" evidence="1">
    <location>
        <begin position="975"/>
        <end position="1020"/>
    </location>
</feature>
<proteinExistence type="predicted"/>
<feature type="domain" description="Telomerase activating protein Est1-like N-terminal" evidence="3">
    <location>
        <begin position="59"/>
        <end position="259"/>
    </location>
</feature>
<dbReference type="InterPro" id="IPR019458">
    <property type="entry name" value="Est1-like_N"/>
</dbReference>
<comment type="caution">
    <text evidence="4">The sequence shown here is derived from an EMBL/GenBank/DDBJ whole genome shotgun (WGS) entry which is preliminary data.</text>
</comment>
<protein>
    <recommendedName>
        <fullName evidence="6">Protein SMG7</fullName>
    </recommendedName>
</protein>
<feature type="region of interest" description="Disordered" evidence="1">
    <location>
        <begin position="259"/>
        <end position="286"/>
    </location>
</feature>
<feature type="region of interest" description="Disordered" evidence="1">
    <location>
        <begin position="90"/>
        <end position="133"/>
    </location>
</feature>
<feature type="domain" description="DNA/RNA-binding" evidence="2">
    <location>
        <begin position="295"/>
        <end position="616"/>
    </location>
</feature>
<evidence type="ECO:0000256" key="1">
    <source>
        <dbReference type="SAM" id="MobiDB-lite"/>
    </source>
</evidence>
<dbReference type="InterPro" id="IPR018834">
    <property type="entry name" value="DNA/RNA-bd_Est1-type"/>
</dbReference>
<feature type="compositionally biased region" description="Polar residues" evidence="1">
    <location>
        <begin position="980"/>
        <end position="1002"/>
    </location>
</feature>
<evidence type="ECO:0008006" key="6">
    <source>
        <dbReference type="Google" id="ProtNLM"/>
    </source>
</evidence>
<name>A0A8H7C4Y1_AGABI</name>
<feature type="compositionally biased region" description="Polar residues" evidence="1">
    <location>
        <begin position="859"/>
        <end position="870"/>
    </location>
</feature>
<feature type="region of interest" description="Disordered" evidence="1">
    <location>
        <begin position="185"/>
        <end position="231"/>
    </location>
</feature>
<dbReference type="Pfam" id="PF10373">
    <property type="entry name" value="EST1_DNA_bind"/>
    <property type="match status" value="1"/>
</dbReference>
<accession>A0A8H7C4Y1</accession>
<evidence type="ECO:0000259" key="3">
    <source>
        <dbReference type="Pfam" id="PF10374"/>
    </source>
</evidence>
<dbReference type="PANTHER" id="PTHR15696:SF36">
    <property type="entry name" value="NONSENSE-MEDIATED MRNA DECAY FACTOR"/>
    <property type="match status" value="1"/>
</dbReference>
<reference evidence="4 5" key="1">
    <citation type="journal article" name="Sci. Rep.">
        <title>Telomere-to-telomere assembled and centromere annotated genomes of the two main subspecies of the button mushroom Agaricus bisporus reveal especially polymorphic chromosome ends.</title>
        <authorList>
            <person name="Sonnenberg A.S.M."/>
            <person name="Sedaghat-Telgerd N."/>
            <person name="Lavrijssen B."/>
            <person name="Ohm R.A."/>
            <person name="Hendrickx P.M."/>
            <person name="Scholtmeijer K."/>
            <person name="Baars J.J.P."/>
            <person name="van Peer A."/>
        </authorList>
    </citation>
    <scope>NUCLEOTIDE SEQUENCE [LARGE SCALE GENOMIC DNA]</scope>
    <source>
        <strain evidence="4 5">H119_p4</strain>
    </source>
</reference>
<dbReference type="EMBL" id="JABXXO010000012">
    <property type="protein sequence ID" value="KAF7762155.1"/>
    <property type="molecule type" value="Genomic_DNA"/>
</dbReference>